<protein>
    <recommendedName>
        <fullName evidence="1">DUF6965 domain-containing protein</fullName>
    </recommendedName>
</protein>
<dbReference type="OrthoDB" id="770452at2"/>
<feature type="domain" description="DUF6965" evidence="1">
    <location>
        <begin position="1"/>
        <end position="66"/>
    </location>
</feature>
<accession>A0A1X7JWC7</accession>
<dbReference type="InterPro" id="IPR054238">
    <property type="entry name" value="DUF6965"/>
</dbReference>
<evidence type="ECO:0000313" key="3">
    <source>
        <dbReference type="Proteomes" id="UP000192980"/>
    </source>
</evidence>
<evidence type="ECO:0000259" key="1">
    <source>
        <dbReference type="Pfam" id="PF22292"/>
    </source>
</evidence>
<keyword evidence="3" id="KW-1185">Reference proteome</keyword>
<dbReference type="AlphaFoldDB" id="A0A1X7JWC7"/>
<organism evidence="2 3">
    <name type="scientific">Sphingobacterium psychroaquaticum</name>
    <dbReference type="NCBI Taxonomy" id="561061"/>
    <lineage>
        <taxon>Bacteria</taxon>
        <taxon>Pseudomonadati</taxon>
        <taxon>Bacteroidota</taxon>
        <taxon>Sphingobacteriia</taxon>
        <taxon>Sphingobacteriales</taxon>
        <taxon>Sphingobacteriaceae</taxon>
        <taxon>Sphingobacterium</taxon>
    </lineage>
</organism>
<dbReference type="Proteomes" id="UP000192980">
    <property type="component" value="Unassembled WGS sequence"/>
</dbReference>
<dbReference type="EMBL" id="FXAU01000003">
    <property type="protein sequence ID" value="SMG32801.1"/>
    <property type="molecule type" value="Genomic_DNA"/>
</dbReference>
<sequence length="67" mass="7667">MSISELKSVLLGQEYPSEVRINPDQVVTNVDLFLKTSFQIAEAWTKEIDKCPAYIRLVRFHEAVNKG</sequence>
<proteinExistence type="predicted"/>
<name>A0A1X7JWC7_9SPHI</name>
<evidence type="ECO:0000313" key="2">
    <source>
        <dbReference type="EMBL" id="SMG32801.1"/>
    </source>
</evidence>
<dbReference type="Pfam" id="PF22292">
    <property type="entry name" value="DUF6965"/>
    <property type="match status" value="1"/>
</dbReference>
<dbReference type="STRING" id="561061.SAMN05660862_2290"/>
<dbReference type="RefSeq" id="WP_085473005.1">
    <property type="nucleotide sequence ID" value="NZ_FXAU01000003.1"/>
</dbReference>
<gene>
    <name evidence="2" type="ORF">SAMN05660862_2290</name>
</gene>
<reference evidence="2 3" key="1">
    <citation type="submission" date="2017-04" db="EMBL/GenBank/DDBJ databases">
        <authorList>
            <person name="Afonso C.L."/>
            <person name="Miller P.J."/>
            <person name="Scott M.A."/>
            <person name="Spackman E."/>
            <person name="Goraichik I."/>
            <person name="Dimitrov K.M."/>
            <person name="Suarez D.L."/>
            <person name="Swayne D.E."/>
        </authorList>
    </citation>
    <scope>NUCLEOTIDE SEQUENCE [LARGE SCALE GENOMIC DNA]</scope>
    <source>
        <strain evidence="2 3">DSM 22418</strain>
    </source>
</reference>